<dbReference type="STRING" id="993070.AS031_14530"/>
<comment type="caution">
    <text evidence="3">The sequence shown here is derived from an EMBL/GenBank/DDBJ whole genome shotgun (WGS) entry which is preliminary data.</text>
</comment>
<dbReference type="EMBL" id="LNQM01000007">
    <property type="protein sequence ID" value="KSU73901.1"/>
    <property type="molecule type" value="Genomic_DNA"/>
</dbReference>
<dbReference type="AlphaFoldDB" id="A0A0V8IGL6"/>
<dbReference type="RefSeq" id="WP_058268874.1">
    <property type="nucleotide sequence ID" value="NZ_FMAZ01000006.1"/>
</dbReference>
<evidence type="ECO:0000313" key="3">
    <source>
        <dbReference type="EMBL" id="KSU73901.1"/>
    </source>
</evidence>
<protein>
    <submittedName>
        <fullName evidence="3">NADP oxidoreductase</fullName>
    </submittedName>
</protein>
<dbReference type="InterPro" id="IPR036291">
    <property type="entry name" value="NAD(P)-bd_dom_sf"/>
</dbReference>
<dbReference type="PANTHER" id="PTHR14239">
    <property type="entry name" value="DUDULIN-RELATED"/>
    <property type="match status" value="1"/>
</dbReference>
<dbReference type="InterPro" id="IPR028939">
    <property type="entry name" value="P5C_Rdtase_cat_N"/>
</dbReference>
<keyword evidence="4" id="KW-1185">Reference proteome</keyword>
<reference evidence="3 4" key="1">
    <citation type="journal article" date="2014" name="Arch. Microbiol.">
        <title>Arthrobacter enclensis sp. nov., isolated from sediment sample.</title>
        <authorList>
            <person name="Dastager S.G."/>
            <person name="Liu Q."/>
            <person name="Tang S.K."/>
            <person name="Krishnamurthi S."/>
            <person name="Lee J.C."/>
            <person name="Li W.J."/>
        </authorList>
    </citation>
    <scope>NUCLEOTIDE SEQUENCE [LARGE SCALE GENOMIC DNA]</scope>
    <source>
        <strain evidence="3 4">NIO-1008</strain>
    </source>
</reference>
<dbReference type="GO" id="GO:0016491">
    <property type="term" value="F:oxidoreductase activity"/>
    <property type="evidence" value="ECO:0007669"/>
    <property type="project" value="UniProtKB-KW"/>
</dbReference>
<evidence type="ECO:0000259" key="2">
    <source>
        <dbReference type="Pfam" id="PF03807"/>
    </source>
</evidence>
<name>A0A0V8IGL6_9MICC</name>
<dbReference type="Pfam" id="PF03807">
    <property type="entry name" value="F420_oxidored"/>
    <property type="match status" value="1"/>
</dbReference>
<sequence length="228" mass="23658">MKIAVFGTGTVGRALAGAFSRLGHEVAVGTRNPEETAARTGRGAMGAPPFAEWMAEHADIRLDTFAAAAERSELVVNATNGAASLEALAAAGAANLAGKILVDVSNPLDFSQGMPPSLNPVNTESLGERIQASFPRARVVKTLNTMNAGLMVDPARLAGGDHTVFLSGDDAGAKSVVTGLLRELGHRDIIDLGDMTTARGAEMLLPLWLRLYGALGTPDFNIKVVRGG</sequence>
<dbReference type="InterPro" id="IPR051267">
    <property type="entry name" value="STEAP_metalloreductase"/>
</dbReference>
<proteinExistence type="predicted"/>
<feature type="domain" description="Pyrroline-5-carboxylate reductase catalytic N-terminal" evidence="2">
    <location>
        <begin position="2"/>
        <end position="107"/>
    </location>
</feature>
<gene>
    <name evidence="3" type="ORF">AS031_14530</name>
</gene>
<organism evidence="3 4">
    <name type="scientific">Pseudarthrobacter enclensis</name>
    <dbReference type="NCBI Taxonomy" id="993070"/>
    <lineage>
        <taxon>Bacteria</taxon>
        <taxon>Bacillati</taxon>
        <taxon>Actinomycetota</taxon>
        <taxon>Actinomycetes</taxon>
        <taxon>Micrococcales</taxon>
        <taxon>Micrococcaceae</taxon>
        <taxon>Pseudarthrobacter</taxon>
    </lineage>
</organism>
<dbReference type="SUPFAM" id="SSF51735">
    <property type="entry name" value="NAD(P)-binding Rossmann-fold domains"/>
    <property type="match status" value="1"/>
</dbReference>
<dbReference type="Gene3D" id="3.40.50.720">
    <property type="entry name" value="NAD(P)-binding Rossmann-like Domain"/>
    <property type="match status" value="1"/>
</dbReference>
<evidence type="ECO:0000256" key="1">
    <source>
        <dbReference type="ARBA" id="ARBA00023002"/>
    </source>
</evidence>
<accession>A0A0V8IGL6</accession>
<evidence type="ECO:0000313" key="4">
    <source>
        <dbReference type="Proteomes" id="UP000053199"/>
    </source>
</evidence>
<dbReference type="OrthoDB" id="3194817at2"/>
<keyword evidence="1" id="KW-0560">Oxidoreductase</keyword>
<dbReference type="Proteomes" id="UP000053199">
    <property type="component" value="Unassembled WGS sequence"/>
</dbReference>